<dbReference type="Pfam" id="PF12771">
    <property type="entry name" value="SusD-like_2"/>
    <property type="match status" value="1"/>
</dbReference>
<dbReference type="InterPro" id="IPR041662">
    <property type="entry name" value="SusD-like_2"/>
</dbReference>
<name>A0A110AZX7_9SPHI</name>
<dbReference type="EMBL" id="AP017313">
    <property type="protein sequence ID" value="BAU54865.1"/>
    <property type="molecule type" value="Genomic_DNA"/>
</dbReference>
<keyword evidence="1" id="KW-0449">Lipoprotein</keyword>
<evidence type="ECO:0000313" key="1">
    <source>
        <dbReference type="EMBL" id="BAU54865.1"/>
    </source>
</evidence>
<gene>
    <name evidence="1" type="ORF">MgSA37_03044</name>
</gene>
<accession>A0A110AZX7</accession>
<dbReference type="OrthoDB" id="634495at2"/>
<dbReference type="Proteomes" id="UP000218263">
    <property type="component" value="Chromosome"/>
</dbReference>
<dbReference type="PROSITE" id="PS51257">
    <property type="entry name" value="PROKAR_LIPOPROTEIN"/>
    <property type="match status" value="1"/>
</dbReference>
<evidence type="ECO:0000313" key="2">
    <source>
        <dbReference type="Proteomes" id="UP000218263"/>
    </source>
</evidence>
<dbReference type="InterPro" id="IPR011990">
    <property type="entry name" value="TPR-like_helical_dom_sf"/>
</dbReference>
<dbReference type="Gene3D" id="1.25.40.390">
    <property type="match status" value="1"/>
</dbReference>
<organism evidence="1 2">
    <name type="scientific">Mucilaginibacter gotjawali</name>
    <dbReference type="NCBI Taxonomy" id="1550579"/>
    <lineage>
        <taxon>Bacteria</taxon>
        <taxon>Pseudomonadati</taxon>
        <taxon>Bacteroidota</taxon>
        <taxon>Sphingobacteriia</taxon>
        <taxon>Sphingobacteriales</taxon>
        <taxon>Sphingobacteriaceae</taxon>
        <taxon>Mucilaginibacter</taxon>
    </lineage>
</organism>
<sequence>MLKYHHIKQHTAIVIATVFITAILASCTKNFQKENATYSGPASATLSQLYTGIGANLDRAADIGDNAEARWLYPITQLGAVYAVSDFGFEENQNWQLFYANLPAMNQMLSTMQSSPDSASYINAEGMVKVLRAYQALELSNTYGDMPYFKAGRAFSGSTADLKVPFDKQQAIYLSCLSDLAWAVNHFNTTSTTQFTFGSEFLLGNNIAQWKAFANSLRLRYALTMYDKDNTDAGPIIADALTKPLLTDPVADVVGLSQANVPDISFDIDGAGRAFFFRQESRARMGSTLWNLLSDDNTDSGIFDLRATIYFEKNGNGEWAPYPQNPVTPISDGGDPYNTKRDPANDGWGAPAYKAGNLYSDYNYYWGRDGNISGSTGACPEIFMSAAETYFLKAEAYARGAGVAQNSAAAKSAYISGVTASLTFWKNMAFNSSVWVENKPASATPTSTEISAVLTNPKAAWDANNALNLIYAQEWIDLFRQPWVAWALLRRTGGATPMDQSNPAGYKQNYGSLQRYQYPSDEQLLNNANWKIATGGSDLTSTKIWIAK</sequence>
<reference evidence="1 2" key="1">
    <citation type="submission" date="2015-12" db="EMBL/GenBank/DDBJ databases">
        <title>Genome sequence of Mucilaginibacter gotjawali.</title>
        <authorList>
            <person name="Lee J.S."/>
            <person name="Lee K.C."/>
            <person name="Kim K.K."/>
            <person name="Lee B.W."/>
        </authorList>
    </citation>
    <scope>NUCLEOTIDE SEQUENCE [LARGE SCALE GENOMIC DNA]</scope>
    <source>
        <strain evidence="1 2">SA3-7</strain>
    </source>
</reference>
<dbReference type="RefSeq" id="WP_096352970.1">
    <property type="nucleotide sequence ID" value="NZ_AP017313.1"/>
</dbReference>
<dbReference type="SUPFAM" id="SSF48452">
    <property type="entry name" value="TPR-like"/>
    <property type="match status" value="1"/>
</dbReference>
<dbReference type="KEGG" id="mgot:MgSA37_03044"/>
<dbReference type="AlphaFoldDB" id="A0A110AZX7"/>
<keyword evidence="2" id="KW-1185">Reference proteome</keyword>
<protein>
    <submittedName>
        <fullName evidence="1">Susd and RagB outer membrane lipoprotein</fullName>
    </submittedName>
</protein>
<proteinExistence type="predicted"/>